<dbReference type="PROSITE" id="PS51094">
    <property type="entry name" value="PTS_EIIA_TYPE_2"/>
    <property type="match status" value="1"/>
</dbReference>
<evidence type="ECO:0000259" key="8">
    <source>
        <dbReference type="PROSITE" id="PS51372"/>
    </source>
</evidence>
<dbReference type="Gene3D" id="3.40.930.10">
    <property type="entry name" value="Mannitol-specific EII, Chain A"/>
    <property type="match status" value="1"/>
</dbReference>
<reference evidence="10" key="1">
    <citation type="submission" date="2012-02" db="EMBL/GenBank/DDBJ databases">
        <title>The complete genome of Halobacteroides halobius DSM 5150.</title>
        <authorList>
            <person name="Lucas S."/>
            <person name="Copeland A."/>
            <person name="Lapidus A."/>
            <person name="Glavina del Rio T."/>
            <person name="Dalin E."/>
            <person name="Tice H."/>
            <person name="Bruce D."/>
            <person name="Goodwin L."/>
            <person name="Pitluck S."/>
            <person name="Peters L."/>
            <person name="Mikhailova N."/>
            <person name="Gu W."/>
            <person name="Kyrpides N."/>
            <person name="Mavromatis K."/>
            <person name="Ivanova N."/>
            <person name="Brettin T."/>
            <person name="Detter J.C."/>
            <person name="Han C."/>
            <person name="Larimer F."/>
            <person name="Land M."/>
            <person name="Hauser L."/>
            <person name="Markowitz V."/>
            <person name="Cheng J.-F."/>
            <person name="Hugenholtz P."/>
            <person name="Woyke T."/>
            <person name="Wu D."/>
            <person name="Tindall B."/>
            <person name="Pomrenke H."/>
            <person name="Brambilla E."/>
            <person name="Klenk H.-P."/>
            <person name="Eisen J.A."/>
        </authorList>
    </citation>
    <scope>NUCLEOTIDE SEQUENCE [LARGE SCALE GENOMIC DNA]</scope>
    <source>
        <strain evidence="10">ATCC 35273 / DSM 5150 / MD-1</strain>
    </source>
</reference>
<dbReference type="eggNOG" id="COG1762">
    <property type="taxonomic scope" value="Bacteria"/>
</dbReference>
<dbReference type="SUPFAM" id="SSF52794">
    <property type="entry name" value="PTS system IIB component-like"/>
    <property type="match status" value="1"/>
</dbReference>
<dbReference type="GO" id="GO:0009401">
    <property type="term" value="P:phosphoenolpyruvate-dependent sugar phosphotransferase system"/>
    <property type="evidence" value="ECO:0007669"/>
    <property type="project" value="InterPro"/>
</dbReference>
<dbReference type="InterPro" id="IPR011608">
    <property type="entry name" value="PRD"/>
</dbReference>
<dbReference type="Pfam" id="PF02302">
    <property type="entry name" value="PTS_IIB"/>
    <property type="match status" value="1"/>
</dbReference>
<dbReference type="PANTHER" id="PTHR30185:SF18">
    <property type="entry name" value="TRANSCRIPTIONAL REGULATOR MTLR"/>
    <property type="match status" value="1"/>
</dbReference>
<dbReference type="GO" id="GO:0006355">
    <property type="term" value="P:regulation of DNA-templated transcription"/>
    <property type="evidence" value="ECO:0007669"/>
    <property type="project" value="InterPro"/>
</dbReference>
<dbReference type="InterPro" id="IPR016152">
    <property type="entry name" value="PTrfase/Anion_transptr"/>
</dbReference>
<evidence type="ECO:0000259" key="6">
    <source>
        <dbReference type="PROSITE" id="PS51094"/>
    </source>
</evidence>
<dbReference type="Pfam" id="PF00874">
    <property type="entry name" value="PRD"/>
    <property type="match status" value="2"/>
</dbReference>
<evidence type="ECO:0000256" key="2">
    <source>
        <dbReference type="ARBA" id="ARBA00022737"/>
    </source>
</evidence>
<dbReference type="PANTHER" id="PTHR30185">
    <property type="entry name" value="CRYPTIC BETA-GLUCOSIDE BGL OPERON ANTITERMINATOR"/>
    <property type="match status" value="1"/>
</dbReference>
<dbReference type="InterPro" id="IPR013011">
    <property type="entry name" value="PTS_EIIB_2"/>
</dbReference>
<keyword evidence="1" id="KW-0808">Transferase</keyword>
<feature type="coiled-coil region" evidence="5">
    <location>
        <begin position="505"/>
        <end position="532"/>
    </location>
</feature>
<dbReference type="RefSeq" id="WP_015326015.1">
    <property type="nucleotide sequence ID" value="NC_019978.1"/>
</dbReference>
<evidence type="ECO:0000313" key="10">
    <source>
        <dbReference type="Proteomes" id="UP000010880"/>
    </source>
</evidence>
<evidence type="ECO:0000313" key="9">
    <source>
        <dbReference type="EMBL" id="AGB40289.1"/>
    </source>
</evidence>
<dbReference type="InterPro" id="IPR013196">
    <property type="entry name" value="HTH_11"/>
</dbReference>
<evidence type="ECO:0000256" key="4">
    <source>
        <dbReference type="ARBA" id="ARBA00023163"/>
    </source>
</evidence>
<dbReference type="InterPro" id="IPR036634">
    <property type="entry name" value="PRD_sf"/>
</dbReference>
<dbReference type="InterPro" id="IPR003501">
    <property type="entry name" value="PTS_EIIB_2/3"/>
</dbReference>
<keyword evidence="5" id="KW-0175">Coiled coil</keyword>
<keyword evidence="10" id="KW-1185">Reference proteome</keyword>
<dbReference type="EMBL" id="CP003359">
    <property type="protein sequence ID" value="AGB40289.1"/>
    <property type="molecule type" value="Genomic_DNA"/>
</dbReference>
<feature type="domain" description="PTS EIIA type-2" evidence="6">
    <location>
        <begin position="547"/>
        <end position="693"/>
    </location>
</feature>
<proteinExistence type="predicted"/>
<dbReference type="GO" id="GO:0008982">
    <property type="term" value="F:protein-N(PI)-phosphohistidine-sugar phosphotransferase activity"/>
    <property type="evidence" value="ECO:0007669"/>
    <property type="project" value="InterPro"/>
</dbReference>
<name>L0K7I3_HALHC</name>
<accession>L0K7I3</accession>
<dbReference type="PATRIC" id="fig|748449.3.peg.256"/>
<keyword evidence="3" id="KW-0805">Transcription regulation</keyword>
<feature type="domain" description="PRD" evidence="8">
    <location>
        <begin position="206"/>
        <end position="311"/>
    </location>
</feature>
<dbReference type="PROSITE" id="PS51372">
    <property type="entry name" value="PRD_2"/>
    <property type="match status" value="2"/>
</dbReference>
<dbReference type="SUPFAM" id="SSF63520">
    <property type="entry name" value="PTS-regulatory domain, PRD"/>
    <property type="match status" value="2"/>
</dbReference>
<sequence>MKLKSLSSRQKKIINKLIKSTDFITIKELAQQLKISKRTVQRELSKLKTFLKELDLNLESKPGVGITINGEEALIAKFEKKLSTPISNRMNLTPKERKTQIIQEFLMGGRFHKLTALAHKFAVTEATISYDLNKVSNWFEMRGLSLVRKQGVGVELEGSETAFRRAVLDFLYENMGEDEILTLIHESEKEQPKDATSNARNKILNFINLDNFEKLEIAVNESLEEIDFDVVNSSYIGLIIHLSLAIKRLQMEETIYIDQDKLTDLKETSEYEVAEKLADKLEDIFDLTVPVEEKGYITMHLKGAKLRKNIDLMDEPLDTEELEVIRLARVLVQEVEKELNVKLVDDFNLISGLVTHLEPALSRLKMGMEIRNPILKHLRLEYRPIFSATKQAASKLEQMINRIIPDAEIGFLTMHIAAAVEKSDDSNCKARVLVVCSSGIGSSKILATRLKKTIKNLEVVDEVSALELKNNQLPKDIDFIVSTIPLEKHQEDTVVVSPILMPDEIEKIRTKINQINLKVKEKKQDNKENKLEDKLATVATISEDIMGIIQNFEIIRLEKGQNYDQLIKQAASTDFLPTDSHPESVYQALKKREEKGATIIPSIKLSLLHARTDGVRQPFIGLISLKKPILIPDSKKEKQEVDRIVVLLAPQELLEEELQLISDFSASIIENQKFYQVVRKGNKEGFRNYLRKLMDDYYKKLVTKGG</sequence>
<dbReference type="Gene3D" id="1.10.10.10">
    <property type="entry name" value="Winged helix-like DNA-binding domain superfamily/Winged helix DNA-binding domain"/>
    <property type="match status" value="1"/>
</dbReference>
<dbReference type="PROSITE" id="PS51099">
    <property type="entry name" value="PTS_EIIB_TYPE_2"/>
    <property type="match status" value="1"/>
</dbReference>
<dbReference type="Pfam" id="PF00359">
    <property type="entry name" value="PTS_EIIA_2"/>
    <property type="match status" value="1"/>
</dbReference>
<evidence type="ECO:0000256" key="5">
    <source>
        <dbReference type="SAM" id="Coils"/>
    </source>
</evidence>
<keyword evidence="4" id="KW-0804">Transcription</keyword>
<feature type="domain" description="PRD" evidence="8">
    <location>
        <begin position="319"/>
        <end position="426"/>
    </location>
</feature>
<dbReference type="Proteomes" id="UP000010880">
    <property type="component" value="Chromosome"/>
</dbReference>
<dbReference type="InterPro" id="IPR036390">
    <property type="entry name" value="WH_DNA-bd_sf"/>
</dbReference>
<dbReference type="Gene3D" id="3.40.50.2300">
    <property type="match status" value="1"/>
</dbReference>
<gene>
    <name evidence="9" type="ordered locus">Halha_0278</name>
</gene>
<dbReference type="AlphaFoldDB" id="L0K7I3"/>
<dbReference type="SUPFAM" id="SSF46785">
    <property type="entry name" value="Winged helix' DNA-binding domain"/>
    <property type="match status" value="1"/>
</dbReference>
<dbReference type="InterPro" id="IPR036095">
    <property type="entry name" value="PTS_EIIB-like_sf"/>
</dbReference>
<dbReference type="HOGENOM" id="CLU_013442_2_0_9"/>
<dbReference type="InterPro" id="IPR036388">
    <property type="entry name" value="WH-like_DNA-bd_sf"/>
</dbReference>
<dbReference type="InterPro" id="IPR050661">
    <property type="entry name" value="BglG_antiterminators"/>
</dbReference>
<dbReference type="STRING" id="748449.Halha_0278"/>
<protein>
    <submittedName>
        <fullName evidence="9">Transcriptional antiterminator</fullName>
    </submittedName>
</protein>
<dbReference type="InterPro" id="IPR002178">
    <property type="entry name" value="PTS_EIIA_type-2_dom"/>
</dbReference>
<dbReference type="SUPFAM" id="SSF55804">
    <property type="entry name" value="Phoshotransferase/anion transport protein"/>
    <property type="match status" value="1"/>
</dbReference>
<dbReference type="CDD" id="cd05568">
    <property type="entry name" value="PTS_IIB_bgl_like"/>
    <property type="match status" value="1"/>
</dbReference>
<feature type="domain" description="PTS EIIB type-2" evidence="7">
    <location>
        <begin position="430"/>
        <end position="520"/>
    </location>
</feature>
<keyword evidence="2" id="KW-0677">Repeat</keyword>
<evidence type="ECO:0000256" key="1">
    <source>
        <dbReference type="ARBA" id="ARBA00022679"/>
    </source>
</evidence>
<evidence type="ECO:0000256" key="3">
    <source>
        <dbReference type="ARBA" id="ARBA00023015"/>
    </source>
</evidence>
<organism evidence="9 10">
    <name type="scientific">Halobacteroides halobius (strain ATCC 35273 / DSM 5150 / MD-1)</name>
    <dbReference type="NCBI Taxonomy" id="748449"/>
    <lineage>
        <taxon>Bacteria</taxon>
        <taxon>Bacillati</taxon>
        <taxon>Bacillota</taxon>
        <taxon>Clostridia</taxon>
        <taxon>Halanaerobiales</taxon>
        <taxon>Halobacteroidaceae</taxon>
        <taxon>Halobacteroides</taxon>
    </lineage>
</organism>
<dbReference type="Gene3D" id="1.10.1790.10">
    <property type="entry name" value="PRD domain"/>
    <property type="match status" value="2"/>
</dbReference>
<dbReference type="Pfam" id="PF08279">
    <property type="entry name" value="HTH_11"/>
    <property type="match status" value="1"/>
</dbReference>
<dbReference type="KEGG" id="hhl:Halha_0278"/>
<dbReference type="eggNOG" id="COG3711">
    <property type="taxonomic scope" value="Bacteria"/>
</dbReference>
<evidence type="ECO:0000259" key="7">
    <source>
        <dbReference type="PROSITE" id="PS51099"/>
    </source>
</evidence>